<evidence type="ECO:0000313" key="10">
    <source>
        <dbReference type="Proteomes" id="UP000620104"/>
    </source>
</evidence>
<keyword evidence="5 8" id="KW-1133">Transmembrane helix</keyword>
<dbReference type="Proteomes" id="UP000620104">
    <property type="component" value="Unassembled WGS sequence"/>
</dbReference>
<sequence>MARAATKKVAGNNDQYIANLKKGMAVANLSAILLRVIFRRPRVPGYFALFINVAAFAVSAAVSNHLITIGTPKKDPRTGYVTVAGADLDGRGIIEWMWDTIYITWACTILSAILGEKIWYLWLTVPAIAIWKAYELFKPFISGMRGQAAASGAPAGGQTTGAAARAGGGQEEPMSKRQAKLKARMDKGDKRVQQVERRRPA</sequence>
<evidence type="ECO:0000256" key="6">
    <source>
        <dbReference type="ARBA" id="ARBA00023136"/>
    </source>
</evidence>
<feature type="compositionally biased region" description="Basic and acidic residues" evidence="7">
    <location>
        <begin position="183"/>
        <end position="201"/>
    </location>
</feature>
<accession>A0A8H3TUD2</accession>
<dbReference type="AlphaFoldDB" id="A0A8H3TUD2"/>
<comment type="subcellular location">
    <subcellularLocation>
        <location evidence="1">Endoplasmic reticulum membrane</location>
        <topology evidence="1">Multi-pass membrane protein</topology>
    </subcellularLocation>
</comment>
<dbReference type="PANTHER" id="PTHR13505">
    <property type="entry name" value="TRANSMEMBRANE PROTEIN 208"/>
    <property type="match status" value="1"/>
</dbReference>
<proteinExistence type="inferred from homology"/>
<gene>
    <name evidence="9" type="ORF">NliqN6_3267</name>
</gene>
<evidence type="ECO:0000256" key="2">
    <source>
        <dbReference type="ARBA" id="ARBA00009950"/>
    </source>
</evidence>
<reference evidence="9" key="1">
    <citation type="submission" date="2020-07" db="EMBL/GenBank/DDBJ databases">
        <title>Draft Genome Sequence of a Deep-Sea Yeast, Naganishia (Cryptococcus) liquefaciens strain N6.</title>
        <authorList>
            <person name="Han Y.W."/>
            <person name="Kajitani R."/>
            <person name="Morimoto H."/>
            <person name="Parhat M."/>
            <person name="Tsubouchi H."/>
            <person name="Bakenova O."/>
            <person name="Ogata M."/>
            <person name="Argunhan B."/>
            <person name="Aoki R."/>
            <person name="Kajiwara S."/>
            <person name="Itoh T."/>
            <person name="Iwasaki H."/>
        </authorList>
    </citation>
    <scope>NUCLEOTIDE SEQUENCE</scope>
    <source>
        <strain evidence="9">N6</strain>
    </source>
</reference>
<keyword evidence="6 8" id="KW-0472">Membrane</keyword>
<evidence type="ECO:0008006" key="11">
    <source>
        <dbReference type="Google" id="ProtNLM"/>
    </source>
</evidence>
<dbReference type="EMBL" id="BLZA01000019">
    <property type="protein sequence ID" value="GHJ86865.1"/>
    <property type="molecule type" value="Genomic_DNA"/>
</dbReference>
<dbReference type="PANTHER" id="PTHR13505:SF7">
    <property type="entry name" value="TRANSMEMBRANE PROTEIN 208"/>
    <property type="match status" value="1"/>
</dbReference>
<name>A0A8H3TUD2_9TREE</name>
<protein>
    <recommendedName>
        <fullName evidence="11">DUF788-domain-containing protein</fullName>
    </recommendedName>
</protein>
<keyword evidence="10" id="KW-1185">Reference proteome</keyword>
<evidence type="ECO:0000256" key="4">
    <source>
        <dbReference type="ARBA" id="ARBA00022824"/>
    </source>
</evidence>
<dbReference type="OrthoDB" id="10012212at2759"/>
<organism evidence="9 10">
    <name type="scientific">Naganishia liquefaciens</name>
    <dbReference type="NCBI Taxonomy" id="104408"/>
    <lineage>
        <taxon>Eukaryota</taxon>
        <taxon>Fungi</taxon>
        <taxon>Dikarya</taxon>
        <taxon>Basidiomycota</taxon>
        <taxon>Agaricomycotina</taxon>
        <taxon>Tremellomycetes</taxon>
        <taxon>Filobasidiales</taxon>
        <taxon>Filobasidiaceae</taxon>
        <taxon>Naganishia</taxon>
    </lineage>
</organism>
<dbReference type="GO" id="GO:0005773">
    <property type="term" value="C:vacuole"/>
    <property type="evidence" value="ECO:0007669"/>
    <property type="project" value="GOC"/>
</dbReference>
<dbReference type="Pfam" id="PF05620">
    <property type="entry name" value="TMEM208_SND2"/>
    <property type="match status" value="1"/>
</dbReference>
<feature type="transmembrane region" description="Helical" evidence="8">
    <location>
        <begin position="96"/>
        <end position="113"/>
    </location>
</feature>
<evidence type="ECO:0000256" key="8">
    <source>
        <dbReference type="SAM" id="Phobius"/>
    </source>
</evidence>
<dbReference type="GO" id="GO:0006624">
    <property type="term" value="P:vacuolar protein processing"/>
    <property type="evidence" value="ECO:0007669"/>
    <property type="project" value="TreeGrafter"/>
</dbReference>
<evidence type="ECO:0000256" key="5">
    <source>
        <dbReference type="ARBA" id="ARBA00022989"/>
    </source>
</evidence>
<dbReference type="GO" id="GO:0005789">
    <property type="term" value="C:endoplasmic reticulum membrane"/>
    <property type="evidence" value="ECO:0007669"/>
    <property type="project" value="UniProtKB-SubCell"/>
</dbReference>
<feature type="transmembrane region" description="Helical" evidence="8">
    <location>
        <begin position="44"/>
        <end position="67"/>
    </location>
</feature>
<keyword evidence="3 8" id="KW-0812">Transmembrane</keyword>
<keyword evidence="4" id="KW-0256">Endoplasmic reticulum</keyword>
<feature type="region of interest" description="Disordered" evidence="7">
    <location>
        <begin position="151"/>
        <end position="201"/>
    </location>
</feature>
<evidence type="ECO:0000256" key="3">
    <source>
        <dbReference type="ARBA" id="ARBA00022692"/>
    </source>
</evidence>
<evidence type="ECO:0000313" key="9">
    <source>
        <dbReference type="EMBL" id="GHJ86865.1"/>
    </source>
</evidence>
<comment type="caution">
    <text evidence="9">The sequence shown here is derived from an EMBL/GenBank/DDBJ whole genome shotgun (WGS) entry which is preliminary data.</text>
</comment>
<evidence type="ECO:0000256" key="7">
    <source>
        <dbReference type="SAM" id="MobiDB-lite"/>
    </source>
</evidence>
<comment type="similarity">
    <text evidence="2">Belongs to the TMEM208 family.</text>
</comment>
<dbReference type="InterPro" id="IPR008506">
    <property type="entry name" value="SND2/TMEM208"/>
</dbReference>
<evidence type="ECO:0000256" key="1">
    <source>
        <dbReference type="ARBA" id="ARBA00004477"/>
    </source>
</evidence>